<evidence type="ECO:0000313" key="1">
    <source>
        <dbReference type="EMBL" id="KHT46653.1"/>
    </source>
</evidence>
<dbReference type="InterPro" id="IPR028994">
    <property type="entry name" value="Integrin_alpha_N"/>
</dbReference>
<organism evidence="1 2">
    <name type="scientific">Alteromonas marina</name>
    <dbReference type="NCBI Taxonomy" id="203795"/>
    <lineage>
        <taxon>Bacteria</taxon>
        <taxon>Pseudomonadati</taxon>
        <taxon>Pseudomonadota</taxon>
        <taxon>Gammaproteobacteria</taxon>
        <taxon>Alteromonadales</taxon>
        <taxon>Alteromonadaceae</taxon>
        <taxon>Alteromonas/Salinimonas group</taxon>
        <taxon>Alteromonas</taxon>
    </lineage>
</organism>
<dbReference type="Proteomes" id="UP000031197">
    <property type="component" value="Unassembled WGS sequence"/>
</dbReference>
<proteinExistence type="predicted"/>
<gene>
    <name evidence="1" type="ORF">RJ41_14710</name>
</gene>
<dbReference type="EMBL" id="JWLW01000054">
    <property type="protein sequence ID" value="KHT46653.1"/>
    <property type="molecule type" value="Genomic_DNA"/>
</dbReference>
<dbReference type="AlphaFoldDB" id="A0A0B3Y165"/>
<name>A0A0B3Y165_9ALTE</name>
<dbReference type="SUPFAM" id="SSF69318">
    <property type="entry name" value="Integrin alpha N-terminal domain"/>
    <property type="match status" value="1"/>
</dbReference>
<evidence type="ECO:0008006" key="3">
    <source>
        <dbReference type="Google" id="ProtNLM"/>
    </source>
</evidence>
<dbReference type="OrthoDB" id="100785at2"/>
<evidence type="ECO:0000313" key="2">
    <source>
        <dbReference type="Proteomes" id="UP000031197"/>
    </source>
</evidence>
<reference evidence="1 2" key="1">
    <citation type="submission" date="2014-12" db="EMBL/GenBank/DDBJ databases">
        <title>Genome sequencing of Alteromonas marina AD001.</title>
        <authorList>
            <person name="Adrian T.G.S."/>
            <person name="Chan K.G."/>
        </authorList>
    </citation>
    <scope>NUCLEOTIDE SEQUENCE [LARGE SCALE GENOMIC DNA]</scope>
    <source>
        <strain evidence="1 2">AD001</strain>
    </source>
</reference>
<keyword evidence="2" id="KW-1185">Reference proteome</keyword>
<protein>
    <recommendedName>
        <fullName evidence="3">VCBS repeat-containing protein</fullName>
    </recommendedName>
</protein>
<accession>A0A0B3Y165</accession>
<comment type="caution">
    <text evidence="1">The sequence shown here is derived from an EMBL/GenBank/DDBJ whole genome shotgun (WGS) entry which is preliminary data.</text>
</comment>
<sequence length="143" mass="15351">MDKPSLLTIPDISSDGTPELAAAGLNTETNRYQLQIKDGSNRNITLSNITWPNRWDDVSFHVLDDMDGDGLADVALQGVNRTSGNHQLAIVNTKNGESITIMNLGSDWDSPPTVYQIGDTDGDGVPNVVVFGGKAGRTSMVTY</sequence>